<evidence type="ECO:0000256" key="7">
    <source>
        <dbReference type="ARBA" id="ARBA00035257"/>
    </source>
</evidence>
<evidence type="ECO:0000256" key="3">
    <source>
        <dbReference type="ARBA" id="ARBA00022884"/>
    </source>
</evidence>
<evidence type="ECO:0000313" key="11">
    <source>
        <dbReference type="EMBL" id="KKS25617.1"/>
    </source>
</evidence>
<dbReference type="InterPro" id="IPR004044">
    <property type="entry name" value="KH_dom_type_2"/>
</dbReference>
<dbReference type="Pfam" id="PF00189">
    <property type="entry name" value="Ribosomal_S3_C"/>
    <property type="match status" value="1"/>
</dbReference>
<evidence type="ECO:0000259" key="10">
    <source>
        <dbReference type="PROSITE" id="PS50823"/>
    </source>
</evidence>
<proteinExistence type="inferred from homology"/>
<evidence type="ECO:0000256" key="9">
    <source>
        <dbReference type="RuleBase" id="RU003624"/>
    </source>
</evidence>
<dbReference type="InterPro" id="IPR009019">
    <property type="entry name" value="KH_sf_prok-type"/>
</dbReference>
<dbReference type="SUPFAM" id="SSF54821">
    <property type="entry name" value="Ribosomal protein S3 C-terminal domain"/>
    <property type="match status" value="1"/>
</dbReference>
<dbReference type="PATRIC" id="fig|1619004.3.peg.49"/>
<accession>A0A0G0XME2</accession>
<evidence type="ECO:0000313" key="12">
    <source>
        <dbReference type="Proteomes" id="UP000034256"/>
    </source>
</evidence>
<dbReference type="InterPro" id="IPR001351">
    <property type="entry name" value="Ribosomal_uS3_C"/>
</dbReference>
<dbReference type="InterPro" id="IPR018280">
    <property type="entry name" value="Ribosomal_uS3_CS"/>
</dbReference>
<evidence type="ECO:0000256" key="5">
    <source>
        <dbReference type="ARBA" id="ARBA00023274"/>
    </source>
</evidence>
<evidence type="ECO:0000256" key="8">
    <source>
        <dbReference type="HAMAP-Rule" id="MF_01309"/>
    </source>
</evidence>
<dbReference type="GO" id="GO:0003729">
    <property type="term" value="F:mRNA binding"/>
    <property type="evidence" value="ECO:0007669"/>
    <property type="project" value="UniProtKB-UniRule"/>
</dbReference>
<dbReference type="InterPro" id="IPR036419">
    <property type="entry name" value="Ribosomal_S3_C_sf"/>
</dbReference>
<dbReference type="NCBIfam" id="TIGR01009">
    <property type="entry name" value="rpsC_bact"/>
    <property type="match status" value="1"/>
</dbReference>
<dbReference type="Gene3D" id="3.30.300.20">
    <property type="match status" value="1"/>
</dbReference>
<protein>
    <recommendedName>
        <fullName evidence="7 8">Small ribosomal subunit protein uS3</fullName>
    </recommendedName>
</protein>
<dbReference type="GO" id="GO:0003735">
    <property type="term" value="F:structural constituent of ribosome"/>
    <property type="evidence" value="ECO:0007669"/>
    <property type="project" value="InterPro"/>
</dbReference>
<evidence type="ECO:0000256" key="2">
    <source>
        <dbReference type="ARBA" id="ARBA00022730"/>
    </source>
</evidence>
<evidence type="ECO:0000256" key="6">
    <source>
        <dbReference type="ARBA" id="ARBA00024998"/>
    </source>
</evidence>
<feature type="domain" description="KH type-2" evidence="10">
    <location>
        <begin position="39"/>
        <end position="118"/>
    </location>
</feature>
<dbReference type="GO" id="GO:0006412">
    <property type="term" value="P:translation"/>
    <property type="evidence" value="ECO:0007669"/>
    <property type="project" value="UniProtKB-UniRule"/>
</dbReference>
<dbReference type="FunFam" id="3.30.300.20:FF:000001">
    <property type="entry name" value="30S ribosomal protein S3"/>
    <property type="match status" value="1"/>
</dbReference>
<dbReference type="PANTHER" id="PTHR11760">
    <property type="entry name" value="30S/40S RIBOSOMAL PROTEIN S3"/>
    <property type="match status" value="1"/>
</dbReference>
<dbReference type="EMBL" id="LCCF01000001">
    <property type="protein sequence ID" value="KKS25617.1"/>
    <property type="molecule type" value="Genomic_DNA"/>
</dbReference>
<comment type="caution">
    <text evidence="11">The sequence shown here is derived from an EMBL/GenBank/DDBJ whole genome shotgun (WGS) entry which is preliminary data.</text>
</comment>
<keyword evidence="5 8" id="KW-0687">Ribonucleoprotein</keyword>
<dbReference type="InterPro" id="IPR015946">
    <property type="entry name" value="KH_dom-like_a/b"/>
</dbReference>
<gene>
    <name evidence="8" type="primary">rpsC</name>
    <name evidence="11" type="ORF">UU85_C0001G0047</name>
</gene>
<dbReference type="PANTHER" id="PTHR11760:SF19">
    <property type="entry name" value="SMALL RIBOSOMAL SUBUNIT PROTEIN US3C"/>
    <property type="match status" value="1"/>
</dbReference>
<dbReference type="Pfam" id="PF07650">
    <property type="entry name" value="KH_2"/>
    <property type="match status" value="1"/>
</dbReference>
<evidence type="ECO:0000256" key="1">
    <source>
        <dbReference type="ARBA" id="ARBA00010761"/>
    </source>
</evidence>
<dbReference type="SUPFAM" id="SSF54814">
    <property type="entry name" value="Prokaryotic type KH domain (KH-domain type II)"/>
    <property type="match status" value="1"/>
</dbReference>
<organism evidence="11 12">
    <name type="scientific">Candidatus Wolfebacteria bacterium GW2011_GWA2_42_10</name>
    <dbReference type="NCBI Taxonomy" id="1619004"/>
    <lineage>
        <taxon>Bacteria</taxon>
        <taxon>Candidatus Wolfeibacteriota</taxon>
    </lineage>
</organism>
<reference evidence="11 12" key="1">
    <citation type="journal article" date="2015" name="Nature">
        <title>rRNA introns, odd ribosomes, and small enigmatic genomes across a large radiation of phyla.</title>
        <authorList>
            <person name="Brown C.T."/>
            <person name="Hug L.A."/>
            <person name="Thomas B.C."/>
            <person name="Sharon I."/>
            <person name="Castelle C.J."/>
            <person name="Singh A."/>
            <person name="Wilkins M.J."/>
            <person name="Williams K.H."/>
            <person name="Banfield J.F."/>
        </authorList>
    </citation>
    <scope>NUCLEOTIDE SEQUENCE [LARGE SCALE GENOMIC DNA]</scope>
</reference>
<dbReference type="PROSITE" id="PS00548">
    <property type="entry name" value="RIBOSOMAL_S3"/>
    <property type="match status" value="1"/>
</dbReference>
<evidence type="ECO:0000256" key="4">
    <source>
        <dbReference type="ARBA" id="ARBA00022980"/>
    </source>
</evidence>
<dbReference type="HAMAP" id="MF_01309_B">
    <property type="entry name" value="Ribosomal_uS3_B"/>
    <property type="match status" value="1"/>
</dbReference>
<dbReference type="Proteomes" id="UP000034256">
    <property type="component" value="Unassembled WGS sequence"/>
</dbReference>
<comment type="subunit">
    <text evidence="8">Part of the 30S ribosomal subunit. Forms a tight complex with proteins S10 and S14.</text>
</comment>
<dbReference type="InterPro" id="IPR005704">
    <property type="entry name" value="Ribosomal_uS3_bac-typ"/>
</dbReference>
<dbReference type="InterPro" id="IPR057258">
    <property type="entry name" value="Ribosomal_uS3"/>
</dbReference>
<dbReference type="PROSITE" id="PS50823">
    <property type="entry name" value="KH_TYPE_2"/>
    <property type="match status" value="1"/>
</dbReference>
<keyword evidence="3 8" id="KW-0694">RNA-binding</keyword>
<dbReference type="Gene3D" id="3.30.1140.32">
    <property type="entry name" value="Ribosomal protein S3, C-terminal domain"/>
    <property type="match status" value="1"/>
</dbReference>
<name>A0A0G0XME2_9BACT</name>
<comment type="similarity">
    <text evidence="1 8 9">Belongs to the universal ribosomal protein uS3 family.</text>
</comment>
<dbReference type="GO" id="GO:0022627">
    <property type="term" value="C:cytosolic small ribosomal subunit"/>
    <property type="evidence" value="ECO:0007669"/>
    <property type="project" value="TreeGrafter"/>
</dbReference>
<dbReference type="CDD" id="cd02412">
    <property type="entry name" value="KH-II_30S_S3"/>
    <property type="match status" value="1"/>
</dbReference>
<keyword evidence="2 8" id="KW-0699">rRNA-binding</keyword>
<dbReference type="GO" id="GO:0019843">
    <property type="term" value="F:rRNA binding"/>
    <property type="evidence" value="ECO:0007669"/>
    <property type="project" value="UniProtKB-UniRule"/>
</dbReference>
<keyword evidence="4 8" id="KW-0689">Ribosomal protein</keyword>
<dbReference type="AlphaFoldDB" id="A0A0G0XME2"/>
<sequence length="222" mass="25200">MGHKIRPNSLRLGIIKDWNSRWFPKKFNFQRLLEEDVLIRAIIEKKIGTSGIDKIDIERMGNKYKVSVKVSRPGLAIGKGGKGIEDLIKAIESFLNKLRKKKSVAESFSLNLNIEELKRSEISASVVAQNIAWDFEKRMPFRRTIKKHIDAVMANKEIKGARIKVAGRLDGAEIARTEQLSRGRLPLQTLRANIDYGQATAYTTYGTIGIKVWAYKGDIFNK</sequence>
<comment type="function">
    <text evidence="6 8">Binds the lower part of the 30S subunit head. Binds mRNA in the 70S ribosome, positioning it for translation.</text>
</comment>